<dbReference type="Proteomes" id="UP000603227">
    <property type="component" value="Unassembled WGS sequence"/>
</dbReference>
<dbReference type="EMBL" id="BNAT01000098">
    <property type="protein sequence ID" value="GHE73234.1"/>
    <property type="molecule type" value="Genomic_DNA"/>
</dbReference>
<evidence type="ECO:0000256" key="5">
    <source>
        <dbReference type="ARBA" id="ARBA00022801"/>
    </source>
</evidence>
<keyword evidence="7 10" id="KW-0326">Glycosidase</keyword>
<evidence type="ECO:0000256" key="8">
    <source>
        <dbReference type="ARBA" id="ARBA00023326"/>
    </source>
</evidence>
<dbReference type="PROSITE" id="PS51760">
    <property type="entry name" value="GH10_2"/>
    <property type="match status" value="1"/>
</dbReference>
<feature type="compositionally biased region" description="Low complexity" evidence="11">
    <location>
        <begin position="336"/>
        <end position="360"/>
    </location>
</feature>
<comment type="subcellular location">
    <subcellularLocation>
        <location evidence="2">Secreted</location>
    </subcellularLocation>
</comment>
<dbReference type="SUPFAM" id="SSF51445">
    <property type="entry name" value="(Trans)glycosidases"/>
    <property type="match status" value="1"/>
</dbReference>
<proteinExistence type="inferred from homology"/>
<gene>
    <name evidence="14" type="ORF">GCM10017771_96980</name>
</gene>
<dbReference type="SMART" id="SM00633">
    <property type="entry name" value="Glyco_10"/>
    <property type="match status" value="1"/>
</dbReference>
<dbReference type="GO" id="GO:0000272">
    <property type="term" value="P:polysaccharide catabolic process"/>
    <property type="evidence" value="ECO:0007669"/>
    <property type="project" value="UniProtKB-KW"/>
</dbReference>
<dbReference type="PROSITE" id="PS51318">
    <property type="entry name" value="TAT"/>
    <property type="match status" value="1"/>
</dbReference>
<reference evidence="14" key="2">
    <citation type="submission" date="2020-09" db="EMBL/GenBank/DDBJ databases">
        <authorList>
            <person name="Sun Q."/>
            <person name="Zhou Y."/>
        </authorList>
    </citation>
    <scope>NUCLEOTIDE SEQUENCE</scope>
    <source>
        <strain evidence="14">CGMCC 4.7403</strain>
    </source>
</reference>
<feature type="region of interest" description="Disordered" evidence="11">
    <location>
        <begin position="329"/>
        <end position="390"/>
    </location>
</feature>
<organism evidence="14 15">
    <name type="scientific">Streptomyces capitiformicae</name>
    <dbReference type="NCBI Taxonomy" id="2014920"/>
    <lineage>
        <taxon>Bacteria</taxon>
        <taxon>Bacillati</taxon>
        <taxon>Actinomycetota</taxon>
        <taxon>Actinomycetes</taxon>
        <taxon>Kitasatosporales</taxon>
        <taxon>Streptomycetaceae</taxon>
        <taxon>Streptomyces</taxon>
    </lineage>
</organism>
<reference evidence="14" key="1">
    <citation type="journal article" date="2014" name="Int. J. Syst. Evol. Microbiol.">
        <title>Complete genome sequence of Corynebacterium casei LMG S-19264T (=DSM 44701T), isolated from a smear-ripened cheese.</title>
        <authorList>
            <consortium name="US DOE Joint Genome Institute (JGI-PGF)"/>
            <person name="Walter F."/>
            <person name="Albersmeier A."/>
            <person name="Kalinowski J."/>
            <person name="Ruckert C."/>
        </authorList>
    </citation>
    <scope>NUCLEOTIDE SEQUENCE</scope>
    <source>
        <strain evidence="14">CGMCC 4.7403</strain>
    </source>
</reference>
<evidence type="ECO:0000256" key="9">
    <source>
        <dbReference type="PROSITE-ProRule" id="PRU10061"/>
    </source>
</evidence>
<dbReference type="Pfam" id="PF00331">
    <property type="entry name" value="Glyco_hydro_10"/>
    <property type="match status" value="1"/>
</dbReference>
<protein>
    <recommendedName>
        <fullName evidence="10">Beta-xylanase</fullName>
        <ecNumber evidence="10">3.2.1.8</ecNumber>
    </recommendedName>
</protein>
<feature type="active site" description="Nucleophile" evidence="9">
    <location>
        <position position="271"/>
    </location>
</feature>
<dbReference type="EC" id="3.2.1.8" evidence="10"/>
<keyword evidence="3" id="KW-0964">Secreted</keyword>
<name>A0A918ZVQ6_9ACTN</name>
<evidence type="ECO:0000313" key="14">
    <source>
        <dbReference type="EMBL" id="GHE73234.1"/>
    </source>
</evidence>
<keyword evidence="5 10" id="KW-0378">Hydrolase</keyword>
<dbReference type="InterPro" id="IPR006311">
    <property type="entry name" value="TAT_signal"/>
</dbReference>
<dbReference type="PRINTS" id="PR00134">
    <property type="entry name" value="GLHYDRLASE10"/>
</dbReference>
<evidence type="ECO:0000256" key="10">
    <source>
        <dbReference type="RuleBase" id="RU361174"/>
    </source>
</evidence>
<evidence type="ECO:0000256" key="3">
    <source>
        <dbReference type="ARBA" id="ARBA00022525"/>
    </source>
</evidence>
<dbReference type="GO" id="GO:0046556">
    <property type="term" value="F:alpha-L-arabinofuranosidase activity"/>
    <property type="evidence" value="ECO:0007669"/>
    <property type="project" value="UniProtKB-EC"/>
</dbReference>
<evidence type="ECO:0000256" key="6">
    <source>
        <dbReference type="ARBA" id="ARBA00023277"/>
    </source>
</evidence>
<sequence length="706" mass="75626">MKGLHRLGRRRRAVVAGLSAAAALAGAATLLPSSAGAATLGTQAVPSGRYFGTAVAAGRLGDSAYSTILDREFNMITPENEMKWDATEPSRGSFNFGPADQIVSHATSHGQQLRGHTLVWHSQLPTWVSGITDAATLRSVMNNHITTTMAHFKGKIHSWDVVNEAFADGSTQLRSSVFQKVLGEGFIEEAFRTARAADPAAKLCYNDYNIENWTDAKTQGLYAMVRDFKSRGVPIDCVGFQSHFGTSGPPASFGTTLSNFAALGVDVQITELDIATAPPTAYANTVKACLNVSRCTGITVWGIRDSDSWRSADNPLLFDSGGNPKPAYDAVISALGSGTSPSTSPSTSSSASPSASPSSTDQPRVKTRRVRPTADGTTTSPSPSATGSLPSTFQWSSSGVLISPKSDASHNIAGIKDPSVVYYKGKYHVFASVADSSGYSMVYLSFTDWSQAGSATHHYLDQSPIGTGYRAAPQVFYFAPQDLWYLVYQTGGNASYSTNADISNPNGWSAPKGFYSSMPAIISQNIGNGYWVDMWVICDSANCYLFSSDDNGQLYRSQTTLSQFPNGMTNTVIAAQDANRNNLFEASNVYKVQGKNQYLLLVEAIGSDGRRYFRSWTSGSIDGSWTALAASESNPFAAAGNVTFPSGAWTKDISHGELIRAGYDQTLTISPCKMRYLYQGQDPNASGDYNSLPWRLGLLTQSNSTC</sequence>
<dbReference type="InterPro" id="IPR017853">
    <property type="entry name" value="GH"/>
</dbReference>
<comment type="catalytic activity">
    <reaction evidence="1">
        <text>Hydrolysis of terminal non-reducing alpha-L-arabinofuranoside residues in alpha-L-arabinosides.</text>
        <dbReference type="EC" id="3.2.1.55"/>
    </reaction>
</comment>
<dbReference type="GO" id="GO:0031176">
    <property type="term" value="F:endo-1,4-beta-xylanase activity"/>
    <property type="evidence" value="ECO:0007669"/>
    <property type="project" value="UniProtKB-EC"/>
</dbReference>
<evidence type="ECO:0000256" key="1">
    <source>
        <dbReference type="ARBA" id="ARBA00001462"/>
    </source>
</evidence>
<keyword evidence="8 10" id="KW-0624">Polysaccharide degradation</keyword>
<dbReference type="SUPFAM" id="SSF75005">
    <property type="entry name" value="Arabinanase/levansucrase/invertase"/>
    <property type="match status" value="1"/>
</dbReference>
<dbReference type="RefSeq" id="WP_189788755.1">
    <property type="nucleotide sequence ID" value="NZ_BNAT01000098.1"/>
</dbReference>
<feature type="signal peptide" evidence="12">
    <location>
        <begin position="1"/>
        <end position="37"/>
    </location>
</feature>
<evidence type="ECO:0000256" key="7">
    <source>
        <dbReference type="ARBA" id="ARBA00023295"/>
    </source>
</evidence>
<comment type="catalytic activity">
    <reaction evidence="10">
        <text>Endohydrolysis of (1-&gt;4)-beta-D-xylosidic linkages in xylans.</text>
        <dbReference type="EC" id="3.2.1.8"/>
    </reaction>
</comment>
<dbReference type="InterPro" id="IPR023296">
    <property type="entry name" value="Glyco_hydro_beta-prop_sf"/>
</dbReference>
<dbReference type="Gene3D" id="2.115.10.20">
    <property type="entry name" value="Glycosyl hydrolase domain, family 43"/>
    <property type="match status" value="1"/>
</dbReference>
<accession>A0A918ZVQ6</accession>
<dbReference type="Gene3D" id="3.20.20.80">
    <property type="entry name" value="Glycosidases"/>
    <property type="match status" value="1"/>
</dbReference>
<feature type="domain" description="GH10" evidence="13">
    <location>
        <begin position="34"/>
        <end position="334"/>
    </location>
</feature>
<evidence type="ECO:0000256" key="2">
    <source>
        <dbReference type="ARBA" id="ARBA00004613"/>
    </source>
</evidence>
<feature type="compositionally biased region" description="Low complexity" evidence="11">
    <location>
        <begin position="373"/>
        <end position="390"/>
    </location>
</feature>
<dbReference type="InterPro" id="IPR005193">
    <property type="entry name" value="GH62_arabinosidase"/>
</dbReference>
<comment type="caution">
    <text evidence="14">The sequence shown here is derived from an EMBL/GenBank/DDBJ whole genome shotgun (WGS) entry which is preliminary data.</text>
</comment>
<keyword evidence="6 10" id="KW-0119">Carbohydrate metabolism</keyword>
<evidence type="ECO:0000259" key="13">
    <source>
        <dbReference type="PROSITE" id="PS51760"/>
    </source>
</evidence>
<keyword evidence="4 12" id="KW-0732">Signal</keyword>
<dbReference type="CDD" id="cd08987">
    <property type="entry name" value="GH62"/>
    <property type="match status" value="1"/>
</dbReference>
<dbReference type="AlphaFoldDB" id="A0A918ZVQ6"/>
<dbReference type="GO" id="GO:0005576">
    <property type="term" value="C:extracellular region"/>
    <property type="evidence" value="ECO:0007669"/>
    <property type="project" value="UniProtKB-SubCell"/>
</dbReference>
<comment type="similarity">
    <text evidence="10">Belongs to the glycosyl hydrolase 10 (cellulase F) family.</text>
</comment>
<evidence type="ECO:0000313" key="15">
    <source>
        <dbReference type="Proteomes" id="UP000603227"/>
    </source>
</evidence>
<dbReference type="PANTHER" id="PTHR40631">
    <property type="entry name" value="ALPHA-L-ARABINOFURANOSIDASE AXHA-2-RELATED"/>
    <property type="match status" value="1"/>
</dbReference>
<evidence type="ECO:0000256" key="11">
    <source>
        <dbReference type="SAM" id="MobiDB-lite"/>
    </source>
</evidence>
<evidence type="ECO:0000256" key="12">
    <source>
        <dbReference type="SAM" id="SignalP"/>
    </source>
</evidence>
<dbReference type="InterPro" id="IPR031158">
    <property type="entry name" value="GH10_AS"/>
</dbReference>
<dbReference type="PANTHER" id="PTHR40631:SF2">
    <property type="entry name" value="ALPHA-L-ARABINOFURANOSIDASE"/>
    <property type="match status" value="1"/>
</dbReference>
<keyword evidence="15" id="KW-1185">Reference proteome</keyword>
<evidence type="ECO:0000256" key="4">
    <source>
        <dbReference type="ARBA" id="ARBA00022729"/>
    </source>
</evidence>
<feature type="chain" id="PRO_5036788439" description="Beta-xylanase" evidence="12">
    <location>
        <begin position="38"/>
        <end position="706"/>
    </location>
</feature>
<dbReference type="Pfam" id="PF03664">
    <property type="entry name" value="Glyco_hydro_62"/>
    <property type="match status" value="1"/>
</dbReference>
<dbReference type="GO" id="GO:0046373">
    <property type="term" value="P:L-arabinose metabolic process"/>
    <property type="evidence" value="ECO:0007669"/>
    <property type="project" value="InterPro"/>
</dbReference>
<dbReference type="InterPro" id="IPR001000">
    <property type="entry name" value="GH10_dom"/>
</dbReference>
<dbReference type="PROSITE" id="PS00591">
    <property type="entry name" value="GH10_1"/>
    <property type="match status" value="1"/>
</dbReference>